<dbReference type="InterPro" id="IPR026956">
    <property type="entry name" value="D-ser_dehydrat-like_dom"/>
</dbReference>
<comment type="similarity">
    <text evidence="1">Belongs to the DSD1 family.</text>
</comment>
<dbReference type="InterPro" id="IPR029066">
    <property type="entry name" value="PLP-binding_barrel"/>
</dbReference>
<keyword evidence="2" id="KW-0456">Lyase</keyword>
<dbReference type="Pfam" id="PF01168">
    <property type="entry name" value="Ala_racemase_N"/>
    <property type="match status" value="1"/>
</dbReference>
<sequence>MALEPEHLETPAMVIREAVVLENIRRFQAHCDRVGLAFRPHIKTHKSIRMARAQLDAGAVGINCQKIGEAEVMAAAGIDDILITYNIIGPEKLARLRGLGEKIARLSVTADNAEVVHGLAGAFAGAGRPLTVLVECDTGGARCGVQSPQAAVDLAEQIAASPNLTFGGLMTYPAKGGQDNVVAFMTAAVAALEARGLSCPVVTSGGTPDMWTAAPEGVLTEYRAGTYIYNDRSLVAYGTCTYDDCAAVVVATVVSTPAPGRAVIDAGSKALTSDLLGLEGHGHILGHPDAQITGLSEEHGVISYEAPDAFRVGDRIRVVPNHVCVVSNLFDSVWLDRADGAGLEPLPIDARGKVT</sequence>
<dbReference type="SUPFAM" id="SSF51419">
    <property type="entry name" value="PLP-binding barrel"/>
    <property type="match status" value="1"/>
</dbReference>
<dbReference type="Pfam" id="PF14031">
    <property type="entry name" value="D-ser_dehydrat"/>
    <property type="match status" value="1"/>
</dbReference>
<name>A0ABQ1QSU1_9RHOB</name>
<gene>
    <name evidence="4" type="ORF">GCM10011358_25430</name>
</gene>
<organism evidence="4 5">
    <name type="scientific">Sinisalibacter lacisalsi</name>
    <dbReference type="NCBI Taxonomy" id="1526570"/>
    <lineage>
        <taxon>Bacteria</taxon>
        <taxon>Pseudomonadati</taxon>
        <taxon>Pseudomonadota</taxon>
        <taxon>Alphaproteobacteria</taxon>
        <taxon>Rhodobacterales</taxon>
        <taxon>Roseobacteraceae</taxon>
        <taxon>Sinisalibacter</taxon>
    </lineage>
</organism>
<evidence type="ECO:0000256" key="2">
    <source>
        <dbReference type="ARBA" id="ARBA00023239"/>
    </source>
</evidence>
<evidence type="ECO:0000313" key="5">
    <source>
        <dbReference type="Proteomes" id="UP000617355"/>
    </source>
</evidence>
<protein>
    <submittedName>
        <fullName evidence="4">Alanine racemase</fullName>
    </submittedName>
</protein>
<proteinExistence type="inferred from homology"/>
<dbReference type="Gene3D" id="3.20.20.10">
    <property type="entry name" value="Alanine racemase"/>
    <property type="match status" value="1"/>
</dbReference>
<dbReference type="InterPro" id="IPR042208">
    <property type="entry name" value="D-ser_dehydrat-like_sf"/>
</dbReference>
<dbReference type="PANTHER" id="PTHR28004:SF2">
    <property type="entry name" value="D-SERINE DEHYDRATASE"/>
    <property type="match status" value="1"/>
</dbReference>
<dbReference type="PANTHER" id="PTHR28004">
    <property type="entry name" value="ZGC:162816-RELATED"/>
    <property type="match status" value="1"/>
</dbReference>
<dbReference type="InterPro" id="IPR051466">
    <property type="entry name" value="D-amino_acid_metab_enzyme"/>
</dbReference>
<evidence type="ECO:0000259" key="3">
    <source>
        <dbReference type="SMART" id="SM01119"/>
    </source>
</evidence>
<dbReference type="InterPro" id="IPR001608">
    <property type="entry name" value="Ala_racemase_N"/>
</dbReference>
<dbReference type="SMART" id="SM01119">
    <property type="entry name" value="D-ser_dehydrat"/>
    <property type="match status" value="1"/>
</dbReference>
<feature type="domain" description="D-serine dehydratase-like" evidence="3">
    <location>
        <begin position="246"/>
        <end position="337"/>
    </location>
</feature>
<dbReference type="Proteomes" id="UP000617355">
    <property type="component" value="Unassembled WGS sequence"/>
</dbReference>
<evidence type="ECO:0000256" key="1">
    <source>
        <dbReference type="ARBA" id="ARBA00005323"/>
    </source>
</evidence>
<keyword evidence="5" id="KW-1185">Reference proteome</keyword>
<reference evidence="5" key="1">
    <citation type="journal article" date="2019" name="Int. J. Syst. Evol. Microbiol.">
        <title>The Global Catalogue of Microorganisms (GCM) 10K type strain sequencing project: providing services to taxonomists for standard genome sequencing and annotation.</title>
        <authorList>
            <consortium name="The Broad Institute Genomics Platform"/>
            <consortium name="The Broad Institute Genome Sequencing Center for Infectious Disease"/>
            <person name="Wu L."/>
            <person name="Ma J."/>
        </authorList>
    </citation>
    <scope>NUCLEOTIDE SEQUENCE [LARGE SCALE GENOMIC DNA]</scope>
    <source>
        <strain evidence="5">CGMCC 1.12922</strain>
    </source>
</reference>
<evidence type="ECO:0000313" key="4">
    <source>
        <dbReference type="EMBL" id="GGD40448.1"/>
    </source>
</evidence>
<dbReference type="RefSeq" id="WP_188528325.1">
    <property type="nucleotide sequence ID" value="NZ_BMGI01000004.1"/>
</dbReference>
<accession>A0ABQ1QSU1</accession>
<dbReference type="EMBL" id="BMGI01000004">
    <property type="protein sequence ID" value="GGD40448.1"/>
    <property type="molecule type" value="Genomic_DNA"/>
</dbReference>
<dbReference type="Gene3D" id="2.40.37.20">
    <property type="entry name" value="D-serine dehydratase-like domain"/>
    <property type="match status" value="1"/>
</dbReference>
<comment type="caution">
    <text evidence="4">The sequence shown here is derived from an EMBL/GenBank/DDBJ whole genome shotgun (WGS) entry which is preliminary data.</text>
</comment>